<dbReference type="InterPro" id="IPR024671">
    <property type="entry name" value="Atg22-like"/>
</dbReference>
<comment type="subcellular location">
    <subcellularLocation>
        <location evidence="1">Endomembrane system</location>
        <topology evidence="1">Multi-pass membrane protein</topology>
    </subcellularLocation>
    <subcellularLocation>
        <location evidence="9">Vacuole membrane</location>
        <topology evidence="9">Multi-pass membrane protein</topology>
    </subcellularLocation>
</comment>
<dbReference type="InterPro" id="IPR050495">
    <property type="entry name" value="ATG22/LtaA_families"/>
</dbReference>
<feature type="transmembrane region" description="Helical" evidence="9">
    <location>
        <begin position="18"/>
        <end position="40"/>
    </location>
</feature>
<feature type="transmembrane region" description="Helical" evidence="9">
    <location>
        <begin position="451"/>
        <end position="470"/>
    </location>
</feature>
<evidence type="ECO:0000256" key="9">
    <source>
        <dbReference type="RuleBase" id="RU363073"/>
    </source>
</evidence>
<feature type="transmembrane region" description="Helical" evidence="9">
    <location>
        <begin position="80"/>
        <end position="99"/>
    </location>
</feature>
<dbReference type="PANTHER" id="PTHR23519:SF1">
    <property type="entry name" value="AUTOPHAGY-RELATED PROTEIN 22"/>
    <property type="match status" value="1"/>
</dbReference>
<feature type="transmembrane region" description="Helical" evidence="9">
    <location>
        <begin position="111"/>
        <end position="130"/>
    </location>
</feature>
<evidence type="ECO:0000256" key="5">
    <source>
        <dbReference type="ARBA" id="ARBA00022692"/>
    </source>
</evidence>
<evidence type="ECO:0000256" key="4">
    <source>
        <dbReference type="ARBA" id="ARBA00022554"/>
    </source>
</evidence>
<keyword evidence="6 9" id="KW-0029">Amino-acid transport</keyword>
<evidence type="ECO:0000313" key="10">
    <source>
        <dbReference type="EMBL" id="KXN67545.1"/>
    </source>
</evidence>
<protein>
    <recommendedName>
        <fullName evidence="9">Autophagy-related protein</fullName>
    </recommendedName>
</protein>
<evidence type="ECO:0000256" key="1">
    <source>
        <dbReference type="ARBA" id="ARBA00004127"/>
    </source>
</evidence>
<reference evidence="10 11" key="1">
    <citation type="journal article" date="2015" name="Genome Biol. Evol.">
        <title>Phylogenomic analyses indicate that early fungi evolved digesting cell walls of algal ancestors of land plants.</title>
        <authorList>
            <person name="Chang Y."/>
            <person name="Wang S."/>
            <person name="Sekimoto S."/>
            <person name="Aerts A.L."/>
            <person name="Choi C."/>
            <person name="Clum A."/>
            <person name="LaButti K.M."/>
            <person name="Lindquist E.A."/>
            <person name="Yee Ngan C."/>
            <person name="Ohm R.A."/>
            <person name="Salamov A.A."/>
            <person name="Grigoriev I.V."/>
            <person name="Spatafora J.W."/>
            <person name="Berbee M.L."/>
        </authorList>
    </citation>
    <scope>NUCLEOTIDE SEQUENCE [LARGE SCALE GENOMIC DNA]</scope>
    <source>
        <strain evidence="10 11">NRRL 28638</strain>
    </source>
</reference>
<dbReference type="STRING" id="796925.A0A137NXN4"/>
<dbReference type="GO" id="GO:0005774">
    <property type="term" value="C:vacuolar membrane"/>
    <property type="evidence" value="ECO:0007669"/>
    <property type="project" value="UniProtKB-SubCell"/>
</dbReference>
<keyword evidence="9" id="KW-0072">Autophagy</keyword>
<keyword evidence="5 9" id="KW-0812">Transmembrane</keyword>
<organism evidence="10 11">
    <name type="scientific">Conidiobolus coronatus (strain ATCC 28846 / CBS 209.66 / NRRL 28638)</name>
    <name type="common">Delacroixia coronata</name>
    <dbReference type="NCBI Taxonomy" id="796925"/>
    <lineage>
        <taxon>Eukaryota</taxon>
        <taxon>Fungi</taxon>
        <taxon>Fungi incertae sedis</taxon>
        <taxon>Zoopagomycota</taxon>
        <taxon>Entomophthoromycotina</taxon>
        <taxon>Entomophthoromycetes</taxon>
        <taxon>Entomophthorales</taxon>
        <taxon>Ancylistaceae</taxon>
        <taxon>Conidiobolus</taxon>
    </lineage>
</organism>
<dbReference type="GO" id="GO:0006914">
    <property type="term" value="P:autophagy"/>
    <property type="evidence" value="ECO:0007669"/>
    <property type="project" value="UniProtKB-KW"/>
</dbReference>
<keyword evidence="7 9" id="KW-1133">Transmembrane helix</keyword>
<comment type="function">
    <text evidence="9">Vacuolar effluxer which mediate the efflux of amino acids resulting from autophagic degradation. The release of autophagic amino acids allows the maintenance of protein synthesis and viability during nitrogen starvation.</text>
</comment>
<dbReference type="CDD" id="cd17483">
    <property type="entry name" value="MFS_Atg22_like"/>
    <property type="match status" value="1"/>
</dbReference>
<dbReference type="EMBL" id="KQ964629">
    <property type="protein sequence ID" value="KXN67545.1"/>
    <property type="molecule type" value="Genomic_DNA"/>
</dbReference>
<proteinExistence type="inferred from homology"/>
<feature type="transmembrane region" description="Helical" evidence="9">
    <location>
        <begin position="229"/>
        <end position="252"/>
    </location>
</feature>
<comment type="similarity">
    <text evidence="2 9">Belongs to the ATG22 family.</text>
</comment>
<dbReference type="Pfam" id="PF11700">
    <property type="entry name" value="ATG22"/>
    <property type="match status" value="1"/>
</dbReference>
<dbReference type="AlphaFoldDB" id="A0A137NXN4"/>
<dbReference type="Proteomes" id="UP000070444">
    <property type="component" value="Unassembled WGS sequence"/>
</dbReference>
<keyword evidence="3 9" id="KW-0813">Transport</keyword>
<dbReference type="GO" id="GO:0012505">
    <property type="term" value="C:endomembrane system"/>
    <property type="evidence" value="ECO:0007669"/>
    <property type="project" value="UniProtKB-SubCell"/>
</dbReference>
<evidence type="ECO:0000256" key="6">
    <source>
        <dbReference type="ARBA" id="ARBA00022970"/>
    </source>
</evidence>
<feature type="transmembrane region" description="Helical" evidence="9">
    <location>
        <begin position="356"/>
        <end position="380"/>
    </location>
</feature>
<dbReference type="PANTHER" id="PTHR23519">
    <property type="entry name" value="AUTOPHAGY-RELATED PROTEIN 22"/>
    <property type="match status" value="1"/>
</dbReference>
<sequence>MNSITNFFKRTTKSEWGFYIYGMGSLQFAVLVFGVVTVVLEATAAESSTQADGITACDTSIKNYKCWIDIFGWAISPTTYSLYVLTVGHLLQAFSLIQFSGLSDHGNLRSIYLIFFTVLGGIGSATIVFAVNKSGWYWVAISYIFISFAYSLATAIHSSYIPILADIDLDLSRSEDKKGLLEGESELIAMERSRGRLSDIGLMSGLFLGTIASLISAIISFQFNGSNTSLIYTLFVSSLFWLVLGIIGWYILENKPGPPIKNPLHYVTLSWNKLGLTLSSARSYSNILILFMGWFMLLDSVSMLFILLKLIGKVQVGMTAADFLLMACLTSPLEVLGMIFYNFIQKRFNLNCKQMIILHLVFYLIFPIYYFIGTFLNFGFDSKAEVYILKLVLIFPYSHLSSVQRVLLSNFIPAGRETEFFSLNQVFGRGTAWIGPLLVGSVESFTGNIRYGFVFPIAFMIVGLIFLLQINVEKGLDQAKENSLSGAVYEMLEVDS</sequence>
<feature type="transmembrane region" description="Helical" evidence="9">
    <location>
        <begin position="136"/>
        <end position="156"/>
    </location>
</feature>
<dbReference type="Gene3D" id="1.20.1250.20">
    <property type="entry name" value="MFS general substrate transporter like domains"/>
    <property type="match status" value="1"/>
</dbReference>
<gene>
    <name evidence="10" type="ORF">CONCODRAFT_60915</name>
</gene>
<keyword evidence="8 9" id="KW-0472">Membrane</keyword>
<dbReference type="InterPro" id="IPR036259">
    <property type="entry name" value="MFS_trans_sf"/>
</dbReference>
<name>A0A137NXN4_CONC2</name>
<keyword evidence="11" id="KW-1185">Reference proteome</keyword>
<keyword evidence="4 9" id="KW-0926">Vacuole</keyword>
<feature type="transmembrane region" description="Helical" evidence="9">
    <location>
        <begin position="200"/>
        <end position="223"/>
    </location>
</feature>
<dbReference type="SUPFAM" id="SSF103473">
    <property type="entry name" value="MFS general substrate transporter"/>
    <property type="match status" value="1"/>
</dbReference>
<feature type="transmembrane region" description="Helical" evidence="9">
    <location>
        <begin position="323"/>
        <end position="344"/>
    </location>
</feature>
<evidence type="ECO:0000256" key="8">
    <source>
        <dbReference type="ARBA" id="ARBA00023136"/>
    </source>
</evidence>
<evidence type="ECO:0000256" key="2">
    <source>
        <dbReference type="ARBA" id="ARBA00006978"/>
    </source>
</evidence>
<feature type="transmembrane region" description="Helical" evidence="9">
    <location>
        <begin position="287"/>
        <end position="311"/>
    </location>
</feature>
<evidence type="ECO:0000313" key="11">
    <source>
        <dbReference type="Proteomes" id="UP000070444"/>
    </source>
</evidence>
<evidence type="ECO:0000256" key="7">
    <source>
        <dbReference type="ARBA" id="ARBA00022989"/>
    </source>
</evidence>
<accession>A0A137NXN4</accession>
<dbReference type="GO" id="GO:0032974">
    <property type="term" value="P:amino acid transmembrane export from vacuole"/>
    <property type="evidence" value="ECO:0007669"/>
    <property type="project" value="InterPro"/>
</dbReference>
<evidence type="ECO:0000256" key="3">
    <source>
        <dbReference type="ARBA" id="ARBA00022448"/>
    </source>
</evidence>
<dbReference type="InterPro" id="IPR044738">
    <property type="entry name" value="Atg22"/>
</dbReference>
<dbReference type="OrthoDB" id="192733at2759"/>